<feature type="compositionally biased region" description="Low complexity" evidence="1">
    <location>
        <begin position="24"/>
        <end position="36"/>
    </location>
</feature>
<proteinExistence type="predicted"/>
<gene>
    <name evidence="2" type="ORF">C7S16_1323</name>
</gene>
<name>A0AAW9CU95_BURTH</name>
<comment type="caution">
    <text evidence="2">The sequence shown here is derived from an EMBL/GenBank/DDBJ whole genome shotgun (WGS) entry which is preliminary data.</text>
</comment>
<evidence type="ECO:0000313" key="3">
    <source>
        <dbReference type="Proteomes" id="UP001272137"/>
    </source>
</evidence>
<dbReference type="Proteomes" id="UP001272137">
    <property type="component" value="Unassembled WGS sequence"/>
</dbReference>
<evidence type="ECO:0000256" key="1">
    <source>
        <dbReference type="SAM" id="MobiDB-lite"/>
    </source>
</evidence>
<accession>A0AAW9CU95</accession>
<sequence length="86" mass="9383">MTGEPPPSRDGGAPAAPPQPESTRPAPRRMWPPARNRTGRGPRSAIISPFHEASKANKIMEAERLNAIESSLADLRRRAGELRGYL</sequence>
<feature type="region of interest" description="Disordered" evidence="1">
    <location>
        <begin position="1"/>
        <end position="49"/>
    </location>
</feature>
<protein>
    <submittedName>
        <fullName evidence="2">Peptide chain release factor 2</fullName>
    </submittedName>
</protein>
<organism evidence="2 3">
    <name type="scientific">Burkholderia thailandensis</name>
    <dbReference type="NCBI Taxonomy" id="57975"/>
    <lineage>
        <taxon>Bacteria</taxon>
        <taxon>Pseudomonadati</taxon>
        <taxon>Pseudomonadota</taxon>
        <taxon>Betaproteobacteria</taxon>
        <taxon>Burkholderiales</taxon>
        <taxon>Burkholderiaceae</taxon>
        <taxon>Burkholderia</taxon>
        <taxon>pseudomallei group</taxon>
    </lineage>
</organism>
<reference evidence="2" key="1">
    <citation type="submission" date="2018-08" db="EMBL/GenBank/DDBJ databases">
        <title>Identification of Burkholderia cepacia strains that express a Burkholderia pseudomallei-like capsular polysaccharide.</title>
        <authorList>
            <person name="Burtnick M.N."/>
            <person name="Vongsouvath M."/>
            <person name="Newton P."/>
            <person name="Wuthiekanun V."/>
            <person name="Limmathurotsakul D."/>
            <person name="Brett P.J."/>
            <person name="Chantratita N."/>
            <person name="Dance D.A."/>
        </authorList>
    </citation>
    <scope>NUCLEOTIDE SEQUENCE</scope>
    <source>
        <strain evidence="2">SBXCC001</strain>
    </source>
</reference>
<evidence type="ECO:0000313" key="2">
    <source>
        <dbReference type="EMBL" id="MDW9254210.1"/>
    </source>
</evidence>
<dbReference type="AlphaFoldDB" id="A0AAW9CU95"/>
<dbReference type="EMBL" id="QXCT01000002">
    <property type="protein sequence ID" value="MDW9254210.1"/>
    <property type="molecule type" value="Genomic_DNA"/>
</dbReference>